<accession>A0AAD8H935</accession>
<reference evidence="7" key="2">
    <citation type="submission" date="2023-05" db="EMBL/GenBank/DDBJ databases">
        <authorList>
            <person name="Schelkunov M.I."/>
        </authorList>
    </citation>
    <scope>NUCLEOTIDE SEQUENCE</scope>
    <source>
        <strain evidence="7">Hsosn_3</strain>
        <tissue evidence="7">Leaf</tissue>
    </source>
</reference>
<dbReference type="CDD" id="cd16664">
    <property type="entry name" value="RING-Ubox_PUB"/>
    <property type="match status" value="1"/>
</dbReference>
<dbReference type="Gene3D" id="1.25.10.10">
    <property type="entry name" value="Leucine-rich Repeat Variant"/>
    <property type="match status" value="1"/>
</dbReference>
<keyword evidence="8" id="KW-1185">Reference proteome</keyword>
<comment type="catalytic activity">
    <reaction evidence="1 5">
        <text>S-ubiquitinyl-[E2 ubiquitin-conjugating enzyme]-L-cysteine + [acceptor protein]-L-lysine = [E2 ubiquitin-conjugating enzyme]-L-cysteine + N(6)-ubiquitinyl-[acceptor protein]-L-lysine.</text>
        <dbReference type="EC" id="2.3.2.27"/>
    </reaction>
</comment>
<dbReference type="InterPro" id="IPR045210">
    <property type="entry name" value="RING-Ubox_PUB"/>
</dbReference>
<dbReference type="GO" id="GO:0061630">
    <property type="term" value="F:ubiquitin protein ligase activity"/>
    <property type="evidence" value="ECO:0007669"/>
    <property type="project" value="UniProtKB-UniRule"/>
</dbReference>
<evidence type="ECO:0000256" key="1">
    <source>
        <dbReference type="ARBA" id="ARBA00000900"/>
    </source>
</evidence>
<dbReference type="Proteomes" id="UP001237642">
    <property type="component" value="Unassembled WGS sequence"/>
</dbReference>
<comment type="caution">
    <text evidence="7">The sequence shown here is derived from an EMBL/GenBank/DDBJ whole genome shotgun (WGS) entry which is preliminary data.</text>
</comment>
<dbReference type="FunFam" id="3.30.40.10:FF:000442">
    <property type="entry name" value="RING-type E3 ubiquitin transferase"/>
    <property type="match status" value="1"/>
</dbReference>
<name>A0AAD8H935_9APIA</name>
<evidence type="ECO:0000256" key="4">
    <source>
        <dbReference type="ARBA" id="ARBA00022786"/>
    </source>
</evidence>
<gene>
    <name evidence="7" type="ORF">POM88_046316</name>
</gene>
<evidence type="ECO:0000256" key="2">
    <source>
        <dbReference type="ARBA" id="ARBA00004906"/>
    </source>
</evidence>
<organism evidence="7 8">
    <name type="scientific">Heracleum sosnowskyi</name>
    <dbReference type="NCBI Taxonomy" id="360622"/>
    <lineage>
        <taxon>Eukaryota</taxon>
        <taxon>Viridiplantae</taxon>
        <taxon>Streptophyta</taxon>
        <taxon>Embryophyta</taxon>
        <taxon>Tracheophyta</taxon>
        <taxon>Spermatophyta</taxon>
        <taxon>Magnoliopsida</taxon>
        <taxon>eudicotyledons</taxon>
        <taxon>Gunneridae</taxon>
        <taxon>Pentapetalae</taxon>
        <taxon>asterids</taxon>
        <taxon>campanulids</taxon>
        <taxon>Apiales</taxon>
        <taxon>Apiaceae</taxon>
        <taxon>Apioideae</taxon>
        <taxon>apioid superclade</taxon>
        <taxon>Tordylieae</taxon>
        <taxon>Tordyliinae</taxon>
        <taxon>Heracleum</taxon>
    </lineage>
</organism>
<comment type="function">
    <text evidence="5">Functions as an E3 ubiquitin ligase.</text>
</comment>
<comment type="pathway">
    <text evidence="2 5">Protein modification; protein ubiquitination.</text>
</comment>
<dbReference type="SUPFAM" id="SSF48371">
    <property type="entry name" value="ARM repeat"/>
    <property type="match status" value="1"/>
</dbReference>
<dbReference type="PROSITE" id="PS51698">
    <property type="entry name" value="U_BOX"/>
    <property type="match status" value="1"/>
</dbReference>
<dbReference type="GO" id="GO:0016567">
    <property type="term" value="P:protein ubiquitination"/>
    <property type="evidence" value="ECO:0007669"/>
    <property type="project" value="UniProtKB-UniRule"/>
</dbReference>
<evidence type="ECO:0000256" key="3">
    <source>
        <dbReference type="ARBA" id="ARBA00022679"/>
    </source>
</evidence>
<reference evidence="7" key="1">
    <citation type="submission" date="2023-02" db="EMBL/GenBank/DDBJ databases">
        <title>Genome of toxic invasive species Heracleum sosnowskyi carries increased number of genes despite the absence of recent whole-genome duplications.</title>
        <authorList>
            <person name="Schelkunov M."/>
            <person name="Shtratnikova V."/>
            <person name="Makarenko M."/>
            <person name="Klepikova A."/>
            <person name="Omelchenko D."/>
            <person name="Novikova G."/>
            <person name="Obukhova E."/>
            <person name="Bogdanov V."/>
            <person name="Penin A."/>
            <person name="Logacheva M."/>
        </authorList>
    </citation>
    <scope>NUCLEOTIDE SEQUENCE</scope>
    <source>
        <strain evidence="7">Hsosn_3</strain>
        <tissue evidence="7">Leaf</tissue>
    </source>
</reference>
<dbReference type="EC" id="2.3.2.27" evidence="5"/>
<dbReference type="InterPro" id="IPR016024">
    <property type="entry name" value="ARM-type_fold"/>
</dbReference>
<evidence type="ECO:0000259" key="6">
    <source>
        <dbReference type="PROSITE" id="PS51698"/>
    </source>
</evidence>
<keyword evidence="4 5" id="KW-0833">Ubl conjugation pathway</keyword>
<keyword evidence="3 5" id="KW-0808">Transferase</keyword>
<dbReference type="Gene3D" id="3.30.40.10">
    <property type="entry name" value="Zinc/RING finger domain, C3HC4 (zinc finger)"/>
    <property type="match status" value="1"/>
</dbReference>
<dbReference type="PANTHER" id="PTHR22849">
    <property type="entry name" value="WDSAM1 PROTEIN"/>
    <property type="match status" value="1"/>
</dbReference>
<dbReference type="InterPro" id="IPR013083">
    <property type="entry name" value="Znf_RING/FYVE/PHD"/>
</dbReference>
<dbReference type="PANTHER" id="PTHR22849:SF161">
    <property type="entry name" value="U-BOX DOMAIN-CONTAINING PROTEIN"/>
    <property type="match status" value="1"/>
</dbReference>
<dbReference type="Pfam" id="PF04564">
    <property type="entry name" value="U-box"/>
    <property type="match status" value="1"/>
</dbReference>
<dbReference type="InterPro" id="IPR058678">
    <property type="entry name" value="ARM_PUB"/>
</dbReference>
<feature type="domain" description="U-box" evidence="6">
    <location>
        <begin position="28"/>
        <end position="102"/>
    </location>
</feature>
<dbReference type="InterPro" id="IPR045185">
    <property type="entry name" value="PUB22/23/24-like"/>
</dbReference>
<dbReference type="EMBL" id="JAUIZM010000010">
    <property type="protein sequence ID" value="KAK1361842.1"/>
    <property type="molecule type" value="Genomic_DNA"/>
</dbReference>
<protein>
    <recommendedName>
        <fullName evidence="5 6">U-box domain-containing protein</fullName>
        <ecNumber evidence="5">2.3.2.27</ecNumber>
    </recommendedName>
    <alternativeName>
        <fullName evidence="5">RING-type E3 ubiquitin transferase PUB</fullName>
    </alternativeName>
</protein>
<dbReference type="SUPFAM" id="SSF57850">
    <property type="entry name" value="RING/U-box"/>
    <property type="match status" value="1"/>
</dbReference>
<dbReference type="InterPro" id="IPR003613">
    <property type="entry name" value="Ubox_domain"/>
</dbReference>
<proteinExistence type="predicted"/>
<evidence type="ECO:0000313" key="7">
    <source>
        <dbReference type="EMBL" id="KAK1361842.1"/>
    </source>
</evidence>
<dbReference type="SMART" id="SM00504">
    <property type="entry name" value="Ubox"/>
    <property type="match status" value="1"/>
</dbReference>
<dbReference type="Pfam" id="PF25598">
    <property type="entry name" value="ARM_PUB"/>
    <property type="match status" value="1"/>
</dbReference>
<evidence type="ECO:0000313" key="8">
    <source>
        <dbReference type="Proteomes" id="UP001237642"/>
    </source>
</evidence>
<evidence type="ECO:0000256" key="5">
    <source>
        <dbReference type="RuleBase" id="RU369093"/>
    </source>
</evidence>
<sequence length="439" mass="49053">MTFLFRRRKASNAKKIGLPESNSVLELTIPSHFRCPVSLDLMKDPVTLSTGITYDRESIEKWIESGNETCPVTNQVLITFELIPNHSIRKMIQDWSVGKKSYGIERIPTPKVVLTSYDISDVSSKINVAVNHGDVDKCKELVRKINAWAKENERNKVRIIENGFGFVLSSSFDALASVSIEKHEGLLEEILSTLIWMFPLGLESQSKLVSPSSLRCMAWFLKSQNLSTKQNAVLAIKDLLSLDQQRANALLEVTKDVLESLFLLLKEPIYPTSTKANSLMVMYYILTLPKTSEISTSRFLKMGLVSLLLEILVDSEKSLCQKALGVLDSICSTYEGREEARKNALTVPLVVKKILRVSAAATEFSVSILWKLCENGDGDALIEALEVGGFQKVLVALQMGCGENTKVKATELLKGMNQNRKKLNCFESSADLRYLKKSY</sequence>
<dbReference type="InterPro" id="IPR011989">
    <property type="entry name" value="ARM-like"/>
</dbReference>
<dbReference type="AlphaFoldDB" id="A0AAD8H935"/>